<comment type="caution">
    <text evidence="2">The sequence shown here is derived from an EMBL/GenBank/DDBJ whole genome shotgun (WGS) entry which is preliminary data.</text>
</comment>
<dbReference type="OrthoDB" id="8119704at2759"/>
<dbReference type="InterPro" id="IPR044250">
    <property type="entry name" value="MenF-like"/>
</dbReference>
<name>A0A0K9PW30_ZOSMR</name>
<keyword evidence="3" id="KW-1185">Reference proteome</keyword>
<proteinExistence type="predicted"/>
<keyword evidence="1" id="KW-0812">Transmembrane</keyword>
<dbReference type="PANTHER" id="PTHR47253:SF6">
    <property type="entry name" value="OS02G0581400 PROTEIN"/>
    <property type="match status" value="1"/>
</dbReference>
<feature type="transmembrane region" description="Helical" evidence="1">
    <location>
        <begin position="20"/>
        <end position="39"/>
    </location>
</feature>
<dbReference type="GO" id="GO:0008909">
    <property type="term" value="F:isochorismate synthase activity"/>
    <property type="evidence" value="ECO:0007669"/>
    <property type="project" value="InterPro"/>
</dbReference>
<keyword evidence="1" id="KW-1133">Transmembrane helix</keyword>
<organism evidence="2 3">
    <name type="scientific">Zostera marina</name>
    <name type="common">Eelgrass</name>
    <dbReference type="NCBI Taxonomy" id="29655"/>
    <lineage>
        <taxon>Eukaryota</taxon>
        <taxon>Viridiplantae</taxon>
        <taxon>Streptophyta</taxon>
        <taxon>Embryophyta</taxon>
        <taxon>Tracheophyta</taxon>
        <taxon>Spermatophyta</taxon>
        <taxon>Magnoliopsida</taxon>
        <taxon>Liliopsida</taxon>
        <taxon>Zosteraceae</taxon>
        <taxon>Zostera</taxon>
    </lineage>
</organism>
<dbReference type="EMBL" id="LFYR01000589">
    <property type="protein sequence ID" value="KMZ73238.1"/>
    <property type="molecule type" value="Genomic_DNA"/>
</dbReference>
<dbReference type="Proteomes" id="UP000036987">
    <property type="component" value="Unassembled WGS sequence"/>
</dbReference>
<keyword evidence="1" id="KW-0472">Membrane</keyword>
<accession>A0A0K9PW30</accession>
<dbReference type="PANTHER" id="PTHR47253">
    <property type="match status" value="1"/>
</dbReference>
<evidence type="ECO:0000313" key="3">
    <source>
        <dbReference type="Proteomes" id="UP000036987"/>
    </source>
</evidence>
<evidence type="ECO:0000313" key="2">
    <source>
        <dbReference type="EMBL" id="KMZ73238.1"/>
    </source>
</evidence>
<dbReference type="STRING" id="29655.A0A0K9PW30"/>
<reference evidence="3" key="1">
    <citation type="journal article" date="2016" name="Nature">
        <title>The genome of the seagrass Zostera marina reveals angiosperm adaptation to the sea.</title>
        <authorList>
            <person name="Olsen J.L."/>
            <person name="Rouze P."/>
            <person name="Verhelst B."/>
            <person name="Lin Y.-C."/>
            <person name="Bayer T."/>
            <person name="Collen J."/>
            <person name="Dattolo E."/>
            <person name="De Paoli E."/>
            <person name="Dittami S."/>
            <person name="Maumus F."/>
            <person name="Michel G."/>
            <person name="Kersting A."/>
            <person name="Lauritano C."/>
            <person name="Lohaus R."/>
            <person name="Toepel M."/>
            <person name="Tonon T."/>
            <person name="Vanneste K."/>
            <person name="Amirebrahimi M."/>
            <person name="Brakel J."/>
            <person name="Bostroem C."/>
            <person name="Chovatia M."/>
            <person name="Grimwood J."/>
            <person name="Jenkins J.W."/>
            <person name="Jueterbock A."/>
            <person name="Mraz A."/>
            <person name="Stam W.T."/>
            <person name="Tice H."/>
            <person name="Bornberg-Bauer E."/>
            <person name="Green P.J."/>
            <person name="Pearson G.A."/>
            <person name="Procaccini G."/>
            <person name="Duarte C.M."/>
            <person name="Schmutz J."/>
            <person name="Reusch T.B.H."/>
            <person name="Van de Peer Y."/>
        </authorList>
    </citation>
    <scope>NUCLEOTIDE SEQUENCE [LARGE SCALE GENOMIC DNA]</scope>
    <source>
        <strain evidence="3">cv. Finnish</strain>
    </source>
</reference>
<protein>
    <submittedName>
        <fullName evidence="2">Uncharacterized protein</fullName>
    </submittedName>
</protein>
<dbReference type="AlphaFoldDB" id="A0A0K9PW30"/>
<gene>
    <name evidence="2" type="ORF">ZOSMA_150G00420</name>
</gene>
<sequence length="243" mass="26914">MVAYHAVGDMFVYTTLSSFSLLRLALLLSHSLFLCFVNMMTKLTVLPNPPNFLICLHPQAHHIRRLPFPSTPSPSVRFGIGRRSFPIGGQVNMSLVGDIMEEDNVVGNVSKEARRNVEEDLDLPVDLCITRDLDPAVTFREGVERIKVAISKLKVEPLCCKSGVIRFQVMIPPSIGAVDWFYSQYSYGGVFPQFLFSLKNNKDTANMALLNGSVGVSGVGAAIYIQGSSYTWKKNLARLKLSI</sequence>
<evidence type="ECO:0000256" key="1">
    <source>
        <dbReference type="SAM" id="Phobius"/>
    </source>
</evidence>